<evidence type="ECO:0000313" key="4">
    <source>
        <dbReference type="EMBL" id="RHK03684.1"/>
    </source>
</evidence>
<dbReference type="Gene3D" id="3.40.50.10810">
    <property type="entry name" value="Tandem AAA-ATPase domain"/>
    <property type="match status" value="1"/>
</dbReference>
<dbReference type="SUPFAM" id="SSF56024">
    <property type="entry name" value="Phospholipase D/nuclease"/>
    <property type="match status" value="1"/>
</dbReference>
<dbReference type="Pfam" id="PF00271">
    <property type="entry name" value="Helicase_C"/>
    <property type="match status" value="1"/>
</dbReference>
<feature type="domain" description="Helicase C-terminal" evidence="3">
    <location>
        <begin position="682"/>
        <end position="856"/>
    </location>
</feature>
<dbReference type="Gene3D" id="3.30.870.10">
    <property type="entry name" value="Endonuclease Chain A"/>
    <property type="match status" value="1"/>
</dbReference>
<evidence type="ECO:0000256" key="1">
    <source>
        <dbReference type="ARBA" id="ARBA00022801"/>
    </source>
</evidence>
<dbReference type="Proteomes" id="UP000286288">
    <property type="component" value="Unassembled WGS sequence"/>
</dbReference>
<dbReference type="Gene3D" id="3.40.50.300">
    <property type="entry name" value="P-loop containing nucleotide triphosphate hydrolases"/>
    <property type="match status" value="1"/>
</dbReference>
<dbReference type="PANTHER" id="PTHR45766:SF6">
    <property type="entry name" value="SWI_SNF-RELATED MATRIX-ASSOCIATED ACTIN-DEPENDENT REGULATOR OF CHROMATIN SUBFAMILY A-LIKE PROTEIN 1"/>
    <property type="match status" value="1"/>
</dbReference>
<dbReference type="Pfam" id="PF04851">
    <property type="entry name" value="ResIII"/>
    <property type="match status" value="1"/>
</dbReference>
<evidence type="ECO:0000259" key="2">
    <source>
        <dbReference type="PROSITE" id="PS51192"/>
    </source>
</evidence>
<dbReference type="SMART" id="SM00487">
    <property type="entry name" value="DEXDc"/>
    <property type="match status" value="1"/>
</dbReference>
<dbReference type="Pfam" id="PF13091">
    <property type="entry name" value="PLDc_2"/>
    <property type="match status" value="1"/>
</dbReference>
<dbReference type="InterPro" id="IPR025202">
    <property type="entry name" value="PLD-like_dom"/>
</dbReference>
<sequence length="1161" mass="134635">MTEKNEALYEIYKNRVVDNRKVSMEVAVNHLLSQNKVDRFDLAVGYFYISGLLLIKDTFTEFMEVRDGHMSILMGNETNELTKNTVQAGFYISELNDDELKNDYKNQFQDEIRYLNEEDQLFLMKFIDWLEQKRIEVKVYTGEANYFHAKSYMFYGKENDYSGESLVGSSNFSRNGLQGNTELNVYSADSFNALHEWFKSIWFSDEVDVFSDELIKTIKQVYPDIQQSKRYKSVSETYYDFANMFARPYAQLDDDKIWEALYPHQREGILKIQNKLMQFGTATLADGVGLGKTRTTAGVIRLEKKINPHLKVIIIADKKLHEQWQADLDAVDVDYSNFIFINRETFALMKPAELDLIAATYQMIVIDEGHQGFKNRTTAAYRHAEYVFSHSAHNMKGIMLTATPWNNKREDVINIGSLFLEVDNIPLDRTYRTYFAFGARGKAVKALANDNKAFAEFWEDLFLQRTRKTYGGESVTFAERFFPTIEVPFEPVKEQIFSNNFERIDNLHFPYMDTLRFFVQDSNNELTPGRLKLMLLKRADSSWLSFVNSLKAIQTKTQQFVKDFDAIETSGKYLDRLKNYLSHAYKVDEYFSNNLGLLLNIKNEEDEDQLPNQFREFQEKSNRNRRKYIERITGQIESLTVKSSKRVFNTLKAYAVKDLAVLQSMIDEVEKNFLRKDEKFETVLQSLIIEREKGHKVILVSQFRDTILYYADKIKESKKFDPENIGVVTGNPDDNKIGMDHYSKNAILNRFSPKSKLQTELFNSENEINILLGTDTISTGQNLQDATVLMNLDVPYNPMQLEQRIGRIDRPREYGQVEQIDIYTFPTYSAIESILKMTQRLGEKMKGIYSDTEFDDFVLPEYREYAEALLKEKNATKASKATEKMVLDNESKQIMNVGVSADSHSADYDMANKRMYDTVQQGVHRVLDPIYDDISFSKNIGNAIVVLKMIYRDVNGEDISNETIIIDMDKIKECTISDAERRLNESKVASVYSTQEYSEAKAEVKIRDYRQKFQQVLERHIEKINDDNQKTRDNFDGIADKTSKKAASNIIDSIKNPKLRGTIKSKIEAFGLSGKEVQELAKRIEFIDSDSDLYDYVQNIANDVQEFWMNFEEYVDAFDLQNIELNSGRINKNEPTKRIATVENSEVILVMANYSIGNESL</sequence>
<keyword evidence="4" id="KW-0540">Nuclease</keyword>
<dbReference type="SUPFAM" id="SSF52540">
    <property type="entry name" value="P-loop containing nucleoside triphosphate hydrolases"/>
    <property type="match status" value="2"/>
</dbReference>
<dbReference type="InterPro" id="IPR027417">
    <property type="entry name" value="P-loop_NTPase"/>
</dbReference>
<accession>A0A415EMX8</accession>
<dbReference type="GO" id="GO:0004519">
    <property type="term" value="F:endonuclease activity"/>
    <property type="evidence" value="ECO:0007669"/>
    <property type="project" value="UniProtKB-KW"/>
</dbReference>
<gene>
    <name evidence="4" type="ORF">DW084_16925</name>
</gene>
<dbReference type="PROSITE" id="PS51192">
    <property type="entry name" value="HELICASE_ATP_BIND_1"/>
    <property type="match status" value="1"/>
</dbReference>
<keyword evidence="4" id="KW-0255">Endonuclease</keyword>
<dbReference type="AlphaFoldDB" id="A0A415EMX8"/>
<dbReference type="PANTHER" id="PTHR45766">
    <property type="entry name" value="DNA ANNEALING HELICASE AND ENDONUCLEASE ZRANB3 FAMILY MEMBER"/>
    <property type="match status" value="1"/>
</dbReference>
<dbReference type="PROSITE" id="PS51194">
    <property type="entry name" value="HELICASE_CTER"/>
    <property type="match status" value="1"/>
</dbReference>
<protein>
    <submittedName>
        <fullName evidence="4">Type III restriction endonuclease subunit R</fullName>
    </submittedName>
</protein>
<comment type="caution">
    <text evidence="4">The sequence shown here is derived from an EMBL/GenBank/DDBJ whole genome shotgun (WGS) entry which is preliminary data.</text>
</comment>
<dbReference type="GO" id="GO:0016787">
    <property type="term" value="F:hydrolase activity"/>
    <property type="evidence" value="ECO:0007669"/>
    <property type="project" value="UniProtKB-KW"/>
</dbReference>
<proteinExistence type="predicted"/>
<keyword evidence="1" id="KW-0378">Hydrolase</keyword>
<dbReference type="SMART" id="SM00490">
    <property type="entry name" value="HELICc"/>
    <property type="match status" value="1"/>
</dbReference>
<reference evidence="4 5" key="1">
    <citation type="submission" date="2018-08" db="EMBL/GenBank/DDBJ databases">
        <title>A genome reference for cultivated species of the human gut microbiota.</title>
        <authorList>
            <person name="Zou Y."/>
            <person name="Xue W."/>
            <person name="Luo G."/>
        </authorList>
    </citation>
    <scope>NUCLEOTIDE SEQUENCE [LARGE SCALE GENOMIC DNA]</scope>
    <source>
        <strain evidence="4 5">AF48-16</strain>
    </source>
</reference>
<dbReference type="InterPro" id="IPR006935">
    <property type="entry name" value="Helicase/UvrB_N"/>
</dbReference>
<feature type="domain" description="Helicase ATP-binding" evidence="2">
    <location>
        <begin position="273"/>
        <end position="422"/>
    </location>
</feature>
<evidence type="ECO:0000313" key="5">
    <source>
        <dbReference type="Proteomes" id="UP000286288"/>
    </source>
</evidence>
<dbReference type="CDD" id="cd09178">
    <property type="entry name" value="PLDc_N_Snf2_like"/>
    <property type="match status" value="1"/>
</dbReference>
<name>A0A415EMX8_ENTCA</name>
<dbReference type="InterPro" id="IPR049730">
    <property type="entry name" value="SNF2/RAD54-like_C"/>
</dbReference>
<dbReference type="InterPro" id="IPR014001">
    <property type="entry name" value="Helicase_ATP-bd"/>
</dbReference>
<dbReference type="GO" id="GO:0005524">
    <property type="term" value="F:ATP binding"/>
    <property type="evidence" value="ECO:0007669"/>
    <property type="project" value="InterPro"/>
</dbReference>
<dbReference type="EMBL" id="QRMZ01000032">
    <property type="protein sequence ID" value="RHK03684.1"/>
    <property type="molecule type" value="Genomic_DNA"/>
</dbReference>
<dbReference type="InterPro" id="IPR001650">
    <property type="entry name" value="Helicase_C-like"/>
</dbReference>
<dbReference type="InterPro" id="IPR038718">
    <property type="entry name" value="SNF2-like_sf"/>
</dbReference>
<organism evidence="4 5">
    <name type="scientific">Enterococcus casseliflavus</name>
    <name type="common">Enterococcus flavescens</name>
    <dbReference type="NCBI Taxonomy" id="37734"/>
    <lineage>
        <taxon>Bacteria</taxon>
        <taxon>Bacillati</taxon>
        <taxon>Bacillota</taxon>
        <taxon>Bacilli</taxon>
        <taxon>Lactobacillales</taxon>
        <taxon>Enterococcaceae</taxon>
        <taxon>Enterococcus</taxon>
    </lineage>
</organism>
<evidence type="ECO:0000259" key="3">
    <source>
        <dbReference type="PROSITE" id="PS51194"/>
    </source>
</evidence>
<dbReference type="CDD" id="cd18793">
    <property type="entry name" value="SF2_C_SNF"/>
    <property type="match status" value="1"/>
</dbReference>
<dbReference type="GO" id="GO:0003677">
    <property type="term" value="F:DNA binding"/>
    <property type="evidence" value="ECO:0007669"/>
    <property type="project" value="InterPro"/>
</dbReference>